<keyword evidence="3" id="KW-1133">Transmembrane helix</keyword>
<keyword evidence="5" id="KW-1185">Reference proteome</keyword>
<feature type="transmembrane region" description="Helical" evidence="3">
    <location>
        <begin position="31"/>
        <end position="48"/>
    </location>
</feature>
<dbReference type="Proteomes" id="UP000198893">
    <property type="component" value="Unassembled WGS sequence"/>
</dbReference>
<evidence type="ECO:0000256" key="2">
    <source>
        <dbReference type="RuleBase" id="RU003750"/>
    </source>
</evidence>
<dbReference type="Gene3D" id="1.20.120.1760">
    <property type="match status" value="1"/>
</dbReference>
<dbReference type="AlphaFoldDB" id="A0A1H8LDH8"/>
<keyword evidence="3" id="KW-0472">Membrane</keyword>
<feature type="transmembrane region" description="Helical" evidence="3">
    <location>
        <begin position="54"/>
        <end position="72"/>
    </location>
</feature>
<protein>
    <submittedName>
        <fullName evidence="4">CDP-alcohol phosphatidyltransferase</fullName>
    </submittedName>
</protein>
<accession>A0A1H8LDH8</accession>
<proteinExistence type="inferred from homology"/>
<feature type="transmembrane region" description="Helical" evidence="3">
    <location>
        <begin position="172"/>
        <end position="190"/>
    </location>
</feature>
<keyword evidence="1 2" id="KW-0808">Transferase</keyword>
<dbReference type="Pfam" id="PF01066">
    <property type="entry name" value="CDP-OH_P_transf"/>
    <property type="match status" value="1"/>
</dbReference>
<dbReference type="RefSeq" id="WP_175483122.1">
    <property type="nucleotide sequence ID" value="NZ_FODS01000001.1"/>
</dbReference>
<organism evidence="4 5">
    <name type="scientific">Salinihabitans flavidus</name>
    <dbReference type="NCBI Taxonomy" id="569882"/>
    <lineage>
        <taxon>Bacteria</taxon>
        <taxon>Pseudomonadati</taxon>
        <taxon>Pseudomonadota</taxon>
        <taxon>Alphaproteobacteria</taxon>
        <taxon>Rhodobacterales</taxon>
        <taxon>Roseobacteraceae</taxon>
        <taxon>Salinihabitans</taxon>
    </lineage>
</organism>
<gene>
    <name evidence="4" type="ORF">SAMN04490248_10197</name>
</gene>
<dbReference type="STRING" id="569882.SAMN04490248_10197"/>
<dbReference type="InterPro" id="IPR000462">
    <property type="entry name" value="CDP-OH_P_trans"/>
</dbReference>
<comment type="similarity">
    <text evidence="2">Belongs to the CDP-alcohol phosphatidyltransferase class-I family.</text>
</comment>
<dbReference type="EMBL" id="FODS01000001">
    <property type="protein sequence ID" value="SEO03191.1"/>
    <property type="molecule type" value="Genomic_DNA"/>
</dbReference>
<dbReference type="InterPro" id="IPR048254">
    <property type="entry name" value="CDP_ALCOHOL_P_TRANSF_CS"/>
</dbReference>
<reference evidence="4 5" key="1">
    <citation type="submission" date="2016-10" db="EMBL/GenBank/DDBJ databases">
        <authorList>
            <person name="de Groot N.N."/>
        </authorList>
    </citation>
    <scope>NUCLEOTIDE SEQUENCE [LARGE SCALE GENOMIC DNA]</scope>
    <source>
        <strain evidence="4 5">DSM 27842</strain>
    </source>
</reference>
<dbReference type="GO" id="GO:0016780">
    <property type="term" value="F:phosphotransferase activity, for other substituted phosphate groups"/>
    <property type="evidence" value="ECO:0007669"/>
    <property type="project" value="InterPro"/>
</dbReference>
<dbReference type="GO" id="GO:0008654">
    <property type="term" value="P:phospholipid biosynthetic process"/>
    <property type="evidence" value="ECO:0007669"/>
    <property type="project" value="InterPro"/>
</dbReference>
<name>A0A1H8LDH8_9RHOB</name>
<evidence type="ECO:0000256" key="1">
    <source>
        <dbReference type="ARBA" id="ARBA00022679"/>
    </source>
</evidence>
<dbReference type="PROSITE" id="PS00379">
    <property type="entry name" value="CDP_ALCOHOL_P_TRANSF"/>
    <property type="match status" value="1"/>
</dbReference>
<evidence type="ECO:0000313" key="4">
    <source>
        <dbReference type="EMBL" id="SEO03191.1"/>
    </source>
</evidence>
<keyword evidence="3" id="KW-0812">Transmembrane</keyword>
<evidence type="ECO:0000313" key="5">
    <source>
        <dbReference type="Proteomes" id="UP000198893"/>
    </source>
</evidence>
<dbReference type="GO" id="GO:0016020">
    <property type="term" value="C:membrane"/>
    <property type="evidence" value="ECO:0007669"/>
    <property type="project" value="InterPro"/>
</dbReference>
<sequence>MIDGLIKSRIDPLWEAAATPLVRARWTPNQVTFAGLVLICLASAAYLWHRSPVIFGLTLAVSFAFDALDGAVARRRDMRSSAGGYFDAMVDRYQELAVLAALAHVHDLWALALAAFAGSVMTSYAKARTALEMPIENDNWPDFFERLERVIFLCLMLIAAGIAPRLGLSAQWVVPGGLALFAALANLTALQRARRAARMLRDRDQARK</sequence>
<dbReference type="InterPro" id="IPR043130">
    <property type="entry name" value="CDP-OH_PTrfase_TM_dom"/>
</dbReference>
<evidence type="ECO:0000256" key="3">
    <source>
        <dbReference type="SAM" id="Phobius"/>
    </source>
</evidence>